<protein>
    <recommendedName>
        <fullName evidence="2">DNA-directed RNA polymerase</fullName>
        <ecNumber evidence="2">2.7.7.6</ecNumber>
    </recommendedName>
</protein>
<dbReference type="SUPFAM" id="SSF64484">
    <property type="entry name" value="beta and beta-prime subunits of DNA dependent RNA-polymerase"/>
    <property type="match status" value="1"/>
</dbReference>
<dbReference type="Pfam" id="PF00623">
    <property type="entry name" value="RNA_pol_Rpb1_2"/>
    <property type="match status" value="1"/>
</dbReference>
<feature type="region of interest" description="Disordered" evidence="15">
    <location>
        <begin position="976"/>
        <end position="1122"/>
    </location>
</feature>
<dbReference type="Pfam" id="PF05001">
    <property type="entry name" value="RNA_pol_Rpb1_R"/>
    <property type="match status" value="8"/>
</dbReference>
<dbReference type="InterPro" id="IPR007073">
    <property type="entry name" value="RNA_pol_Rpb1_7"/>
</dbReference>
<keyword evidence="4" id="KW-0597">Phosphoprotein</keyword>
<feature type="non-terminal residue" evidence="21">
    <location>
        <position position="1"/>
    </location>
</feature>
<organism evidence="21 22">
    <name type="scientific">Raphidocelis subcapitata</name>
    <dbReference type="NCBI Taxonomy" id="307507"/>
    <lineage>
        <taxon>Eukaryota</taxon>
        <taxon>Viridiplantae</taxon>
        <taxon>Chlorophyta</taxon>
        <taxon>core chlorophytes</taxon>
        <taxon>Chlorophyceae</taxon>
        <taxon>CS clade</taxon>
        <taxon>Sphaeropleales</taxon>
        <taxon>Selenastraceae</taxon>
        <taxon>Raphidocelis</taxon>
    </lineage>
</organism>
<dbReference type="PANTHER" id="PTHR19376">
    <property type="entry name" value="DNA-DIRECTED RNA POLYMERASE"/>
    <property type="match status" value="1"/>
</dbReference>
<keyword evidence="8" id="KW-0479">Metal-binding</keyword>
<dbReference type="InParanoid" id="A0A2V0PIU7"/>
<dbReference type="InterPro" id="IPR038120">
    <property type="entry name" value="Rpb1_funnel_sf"/>
</dbReference>
<feature type="domain" description="RNA polymerase Rpb1" evidence="17">
    <location>
        <begin position="41"/>
        <end position="205"/>
    </location>
</feature>
<evidence type="ECO:0000256" key="3">
    <source>
        <dbReference type="ARBA" id="ARBA00022478"/>
    </source>
</evidence>
<evidence type="ECO:0000256" key="14">
    <source>
        <dbReference type="ARBA" id="ARBA00023242"/>
    </source>
</evidence>
<dbReference type="InterPro" id="IPR007083">
    <property type="entry name" value="RNA_pol_Rpb1_4"/>
</dbReference>
<evidence type="ECO:0000256" key="1">
    <source>
        <dbReference type="ARBA" id="ARBA00004123"/>
    </source>
</evidence>
<dbReference type="FunCoup" id="A0A2V0PIU7">
    <property type="interactions" value="1889"/>
</dbReference>
<evidence type="ECO:0000259" key="18">
    <source>
        <dbReference type="Pfam" id="PF04990"/>
    </source>
</evidence>
<evidence type="ECO:0000256" key="11">
    <source>
        <dbReference type="ARBA" id="ARBA00022842"/>
    </source>
</evidence>
<keyword evidence="12" id="KW-0238">DNA-binding</keyword>
<dbReference type="Gene3D" id="1.10.132.30">
    <property type="match status" value="1"/>
</dbReference>
<dbReference type="Pfam" id="PF04998">
    <property type="entry name" value="RNA_pol_Rpb1_5"/>
    <property type="match status" value="1"/>
</dbReference>
<evidence type="ECO:0000256" key="13">
    <source>
        <dbReference type="ARBA" id="ARBA00023163"/>
    </source>
</evidence>
<dbReference type="Gene3D" id="3.30.1360.140">
    <property type="match status" value="1"/>
</dbReference>
<dbReference type="InterPro" id="IPR007081">
    <property type="entry name" value="RNA_pol_Rpb1_5"/>
</dbReference>
<dbReference type="CDD" id="cd02584">
    <property type="entry name" value="RNAP_II_Rpb1_C"/>
    <property type="match status" value="1"/>
</dbReference>
<dbReference type="InterPro" id="IPR042102">
    <property type="entry name" value="RNA_pol_Rpb1_3_sf"/>
</dbReference>
<keyword evidence="11" id="KW-0460">Magnesium</keyword>
<dbReference type="OrthoDB" id="270392at2759"/>
<keyword evidence="10" id="KW-0862">Zinc</keyword>
<evidence type="ECO:0000256" key="4">
    <source>
        <dbReference type="ARBA" id="ARBA00022553"/>
    </source>
</evidence>
<evidence type="ECO:0000256" key="2">
    <source>
        <dbReference type="ARBA" id="ARBA00012418"/>
    </source>
</evidence>
<dbReference type="EC" id="2.7.7.6" evidence="2"/>
<name>A0A2V0PIU7_9CHLO</name>
<dbReference type="Gene3D" id="1.10.150.390">
    <property type="match status" value="1"/>
</dbReference>
<feature type="domain" description="RNA polymerase Rpb1" evidence="19">
    <location>
        <begin position="390"/>
        <end position="845"/>
    </location>
</feature>
<keyword evidence="9" id="KW-0677">Repeat</keyword>
<dbReference type="Pfam" id="PF05000">
    <property type="entry name" value="RNA_pol_Rpb1_4"/>
    <property type="match status" value="1"/>
</dbReference>
<keyword evidence="7" id="KW-0548">Nucleotidyltransferase</keyword>
<keyword evidence="6" id="KW-0808">Transferase</keyword>
<dbReference type="InterPro" id="IPR007066">
    <property type="entry name" value="RNA_pol_Rpb1_3"/>
</dbReference>
<feature type="domain" description="RNA polymerase Rpb1" evidence="20">
    <location>
        <begin position="232"/>
        <end position="308"/>
    </location>
</feature>
<accession>A0A2V0PIU7</accession>
<evidence type="ECO:0000259" key="20">
    <source>
        <dbReference type="Pfam" id="PF05000"/>
    </source>
</evidence>
<dbReference type="GO" id="GO:0003899">
    <property type="term" value="F:DNA-directed RNA polymerase activity"/>
    <property type="evidence" value="ECO:0007669"/>
    <property type="project" value="UniProtKB-EC"/>
</dbReference>
<feature type="region of interest" description="Disordered" evidence="15">
    <location>
        <begin position="914"/>
        <end position="954"/>
    </location>
</feature>
<dbReference type="GO" id="GO:0005665">
    <property type="term" value="C:RNA polymerase II, core complex"/>
    <property type="evidence" value="ECO:0007669"/>
    <property type="project" value="TreeGrafter"/>
</dbReference>
<comment type="subcellular location">
    <subcellularLocation>
        <location evidence="1">Nucleus</location>
    </subcellularLocation>
</comment>
<feature type="domain" description="RNA polymerase Rpb1" evidence="18">
    <location>
        <begin position="571"/>
        <end position="723"/>
    </location>
</feature>
<dbReference type="InterPro" id="IPR000684">
    <property type="entry name" value="RNA_pol_II_repeat_euk"/>
</dbReference>
<dbReference type="InterPro" id="IPR045867">
    <property type="entry name" value="DNA-dir_RpoC_beta_prime"/>
</dbReference>
<proteinExistence type="predicted"/>
<feature type="domain" description="RNA polymerase alpha subunit" evidence="16">
    <location>
        <begin position="1"/>
        <end position="38"/>
    </location>
</feature>
<feature type="compositionally biased region" description="Low complexity" evidence="15">
    <location>
        <begin position="979"/>
        <end position="1095"/>
    </location>
</feature>
<dbReference type="GO" id="GO:0046872">
    <property type="term" value="F:metal ion binding"/>
    <property type="evidence" value="ECO:0007669"/>
    <property type="project" value="UniProtKB-KW"/>
</dbReference>
<evidence type="ECO:0000256" key="10">
    <source>
        <dbReference type="ARBA" id="ARBA00022833"/>
    </source>
</evidence>
<evidence type="ECO:0000256" key="5">
    <source>
        <dbReference type="ARBA" id="ARBA00022640"/>
    </source>
</evidence>
<evidence type="ECO:0000313" key="21">
    <source>
        <dbReference type="EMBL" id="GBF99636.1"/>
    </source>
</evidence>
<keyword evidence="13" id="KW-0804">Transcription</keyword>
<evidence type="ECO:0000256" key="12">
    <source>
        <dbReference type="ARBA" id="ARBA00023125"/>
    </source>
</evidence>
<keyword evidence="22" id="KW-1185">Reference proteome</keyword>
<dbReference type="PANTHER" id="PTHR19376:SF37">
    <property type="entry name" value="DNA-DIRECTED RNA POLYMERASE II SUBUNIT RPB1"/>
    <property type="match status" value="1"/>
</dbReference>
<evidence type="ECO:0000259" key="19">
    <source>
        <dbReference type="Pfam" id="PF04998"/>
    </source>
</evidence>
<comment type="caution">
    <text evidence="21">The sequence shown here is derived from an EMBL/GenBank/DDBJ whole genome shotgun (WGS) entry which is preliminary data.</text>
</comment>
<dbReference type="Pfam" id="PF04990">
    <property type="entry name" value="RNA_pol_Rpb1_7"/>
    <property type="match status" value="1"/>
</dbReference>
<dbReference type="Proteomes" id="UP000247498">
    <property type="component" value="Unassembled WGS sequence"/>
</dbReference>
<keyword evidence="3 21" id="KW-0240">DNA-directed RNA polymerase</keyword>
<feature type="compositionally biased region" description="Low complexity" evidence="15">
    <location>
        <begin position="923"/>
        <end position="937"/>
    </location>
</feature>
<dbReference type="AlphaFoldDB" id="A0A2V0PIU7"/>
<gene>
    <name evidence="21" type="ORF">Rsub_12315</name>
</gene>
<reference evidence="21 22" key="1">
    <citation type="journal article" date="2018" name="Sci. Rep.">
        <title>Raphidocelis subcapitata (=Pseudokirchneriella subcapitata) provides an insight into genome evolution and environmental adaptations in the Sphaeropleales.</title>
        <authorList>
            <person name="Suzuki S."/>
            <person name="Yamaguchi H."/>
            <person name="Nakajima N."/>
            <person name="Kawachi M."/>
        </authorList>
    </citation>
    <scope>NUCLEOTIDE SEQUENCE [LARGE SCALE GENOMIC DNA]</scope>
    <source>
        <strain evidence="21 22">NIES-35</strain>
    </source>
</reference>
<dbReference type="InterPro" id="IPR000722">
    <property type="entry name" value="RNA_pol_asu"/>
</dbReference>
<dbReference type="FunFam" id="1.10.150.390:FF:000001">
    <property type="entry name" value="DNA-directed RNA polymerase subunit"/>
    <property type="match status" value="1"/>
</dbReference>
<dbReference type="Pfam" id="PF04983">
    <property type="entry name" value="RNA_pol_Rpb1_3"/>
    <property type="match status" value="1"/>
</dbReference>
<evidence type="ECO:0000256" key="7">
    <source>
        <dbReference type="ARBA" id="ARBA00022695"/>
    </source>
</evidence>
<evidence type="ECO:0000259" key="17">
    <source>
        <dbReference type="Pfam" id="PF04983"/>
    </source>
</evidence>
<evidence type="ECO:0000313" key="22">
    <source>
        <dbReference type="Proteomes" id="UP000247498"/>
    </source>
</evidence>
<evidence type="ECO:0000259" key="16">
    <source>
        <dbReference type="Pfam" id="PF00623"/>
    </source>
</evidence>
<dbReference type="Gene3D" id="1.10.274.100">
    <property type="entry name" value="RNA polymerase Rpb1, domain 3"/>
    <property type="match status" value="1"/>
</dbReference>
<dbReference type="PROSITE" id="PS00115">
    <property type="entry name" value="RNA_POL_II_REPEAT"/>
    <property type="match status" value="3"/>
</dbReference>
<evidence type="ECO:0000256" key="15">
    <source>
        <dbReference type="SAM" id="MobiDB-lite"/>
    </source>
</evidence>
<evidence type="ECO:0000256" key="9">
    <source>
        <dbReference type="ARBA" id="ARBA00022737"/>
    </source>
</evidence>
<keyword evidence="14" id="KW-0539">Nucleus</keyword>
<dbReference type="EMBL" id="BDRX01000165">
    <property type="protein sequence ID" value="GBF99636.1"/>
    <property type="molecule type" value="Genomic_DNA"/>
</dbReference>
<feature type="compositionally biased region" description="Gly residues" evidence="15">
    <location>
        <begin position="1098"/>
        <end position="1115"/>
    </location>
</feature>
<dbReference type="GO" id="GO:0006366">
    <property type="term" value="P:transcription by RNA polymerase II"/>
    <property type="evidence" value="ECO:0007669"/>
    <property type="project" value="InterPro"/>
</dbReference>
<evidence type="ECO:0000256" key="8">
    <source>
        <dbReference type="ARBA" id="ARBA00022723"/>
    </source>
</evidence>
<dbReference type="FunFam" id="1.10.274.100:FF:000001">
    <property type="entry name" value="DNA-directed RNA polymerase subunit"/>
    <property type="match status" value="1"/>
</dbReference>
<keyword evidence="5" id="KW-0934">Plastid</keyword>
<dbReference type="InterPro" id="IPR038593">
    <property type="entry name" value="RNA_pol_Rpb1_7_sf"/>
</dbReference>
<dbReference type="STRING" id="307507.A0A2V0PIU7"/>
<evidence type="ECO:0000256" key="6">
    <source>
        <dbReference type="ARBA" id="ARBA00022679"/>
    </source>
</evidence>
<dbReference type="GO" id="GO:0003677">
    <property type="term" value="F:DNA binding"/>
    <property type="evidence" value="ECO:0007669"/>
    <property type="project" value="UniProtKB-KW"/>
</dbReference>
<sequence length="1122" mass="121781">LNLSVTTPYNADFDGDEMNMHVAQSHETRAEMREIMMVPRNIVSPQANKPVIGIVQDTLLGSRLMTKRDTFIPADVMMNVLMCMEDWDGAVPMPAILKPQPLWTGKQVFSMFLPRGVNLRTKSSWAADGDPRDFSRDDSQVLIVDGELITGSVCKKTLGTSGGGLVHTTWIELGPDAARRLINNTQFTVNHWLLQNGMSIGIGDTVADDATMAKVNSILEEAKGRVQDVIERFQTGQLEGQPGRTMMEAFEANVNGILNKARDDAGKAAQSSVNWNNNIVRMVNAGSKGSFINISQMMACVGQQNVEHFKHIQAKEPEIRRLFGYGELADGRPVDWLSPDQAEQLRSDLAARALIDEEMAKLRDDLRVMRTEVLRTGDSKLNIPVQMDRLVWIAQTKFDCGPSKPPRPGGLSPLDVVKRVQELSEKLVVVVGRDGLSTEAQRNATVTFMALLRASLASKRVLKEYRLNSEAFSWMVGEVERRFNLSLANCGEAIGTVAAQSIGEPTTQMTLNTFHFAGVSAKNVTLGVPRLTEIINLAKNIKTPSLTVYLTKEYSSDRDLAKEIQCKLEYTTLRSVMARTEVWYDPVDMSDPLSTVVPGDAAVLEYAYGLGEPEELVRAAPWLLRMEMDSAMMVDKKLEMDGVEARIRDEFQDVLTVAVSDNNARPLVARLRLLEDGAINAVGGGEDDDDMPSFGEGALAAQQTTDETMRKLDTTYLRDLKLQGVEGIRKVFLRQTTHTTPEADGSGYKKESEWVLDTEGVNLLQVLAHPGVDATRTMSNDLVEIINDLGIEAVRQALMRELRNVIEFDGSYVNYRHLAILCDVMTSRGHLMAITRHGINRSEAGPLAQCSFEETVDIITRAAVFAERDNMEGVSENIMFGQLCPLGTGAFDLLLNEDELEEATDLLALERYDAEGPDGATMTPHRTPGRAPGTPGRTPHRTPLRDGEPGYASPVYSPLREIAFSPSRVAAFSPDRAAGYSPTSPGYSPTSPGYSPTSPGYSPTSPGYSPTSPGYSPTSPGYSPTSPGYSPTSPGYSPTSPGYSPTSPNYSPTSPTYSPTSPTYSPTSPNYSPTSPAYSPTSPTYSPTSPAYSPPQDGAGGAGGAAGGSGGGGGNLSPTADP</sequence>
<dbReference type="Gene3D" id="2.40.40.20">
    <property type="match status" value="1"/>
</dbReference>